<dbReference type="RefSeq" id="WP_369018590.1">
    <property type="nucleotide sequence ID" value="NZ_CP121689.1"/>
</dbReference>
<feature type="transmembrane region" description="Helical" evidence="7">
    <location>
        <begin position="90"/>
        <end position="113"/>
    </location>
</feature>
<keyword evidence="6 7" id="KW-0472">Membrane</keyword>
<dbReference type="Pfam" id="PF00528">
    <property type="entry name" value="BPD_transp_1"/>
    <property type="match status" value="1"/>
</dbReference>
<proteinExistence type="inferred from homology"/>
<feature type="transmembrane region" description="Helical" evidence="7">
    <location>
        <begin position="41"/>
        <end position="61"/>
    </location>
</feature>
<evidence type="ECO:0000259" key="8">
    <source>
        <dbReference type="PROSITE" id="PS50928"/>
    </source>
</evidence>
<evidence type="ECO:0000256" key="1">
    <source>
        <dbReference type="ARBA" id="ARBA00004651"/>
    </source>
</evidence>
<dbReference type="InterPro" id="IPR000515">
    <property type="entry name" value="MetI-like"/>
</dbReference>
<accession>A0ABZ2YFA6</accession>
<dbReference type="EMBL" id="CP121689">
    <property type="protein sequence ID" value="WZL76428.1"/>
    <property type="molecule type" value="Genomic_DNA"/>
</dbReference>
<evidence type="ECO:0000256" key="5">
    <source>
        <dbReference type="ARBA" id="ARBA00022989"/>
    </source>
</evidence>
<feature type="domain" description="ABC transmembrane type-1" evidence="8">
    <location>
        <begin position="4"/>
        <end position="217"/>
    </location>
</feature>
<keyword evidence="10" id="KW-1185">Reference proteome</keyword>
<keyword evidence="5 7" id="KW-1133">Transmembrane helix</keyword>
<keyword evidence="4 7" id="KW-0812">Transmembrane</keyword>
<evidence type="ECO:0000256" key="6">
    <source>
        <dbReference type="ARBA" id="ARBA00023136"/>
    </source>
</evidence>
<name>A0ABZ2YFA6_9BACT</name>
<reference evidence="9 10" key="1">
    <citation type="submission" date="2023-03" db="EMBL/GenBank/DDBJ databases">
        <title>Novel Species.</title>
        <authorList>
            <person name="Ma S."/>
        </authorList>
    </citation>
    <scope>NUCLEOTIDE SEQUENCE [LARGE SCALE GENOMIC DNA]</scope>
    <source>
        <strain evidence="9 10">B11</strain>
    </source>
</reference>
<dbReference type="PANTHER" id="PTHR30193:SF37">
    <property type="entry name" value="INNER MEMBRANE ABC TRANSPORTER PERMEASE PROTEIN YCJO"/>
    <property type="match status" value="1"/>
</dbReference>
<dbReference type="InterPro" id="IPR051393">
    <property type="entry name" value="ABC_transporter_permease"/>
</dbReference>
<dbReference type="Gene3D" id="1.10.3720.10">
    <property type="entry name" value="MetI-like"/>
    <property type="match status" value="1"/>
</dbReference>
<feature type="transmembrane region" description="Helical" evidence="7">
    <location>
        <begin position="6"/>
        <end position="29"/>
    </location>
</feature>
<evidence type="ECO:0000313" key="10">
    <source>
        <dbReference type="Proteomes" id="UP001461341"/>
    </source>
</evidence>
<comment type="subcellular location">
    <subcellularLocation>
        <location evidence="1 7">Cell membrane</location>
        <topology evidence="1 7">Multi-pass membrane protein</topology>
    </subcellularLocation>
</comment>
<evidence type="ECO:0000256" key="3">
    <source>
        <dbReference type="ARBA" id="ARBA00022475"/>
    </source>
</evidence>
<gene>
    <name evidence="9" type="ORF">QBE54_01460</name>
</gene>
<keyword evidence="2 7" id="KW-0813">Transport</keyword>
<comment type="similarity">
    <text evidence="7">Belongs to the binding-protein-dependent transport system permease family.</text>
</comment>
<sequence>MKSLFNTVYFASGTVLLSVVLSLVFAVLLNQPFKGRGLFRTIIYLPVVTPMLAVAFAWKFMLDPSPSGLVNYLFSMVGIESKQWLSNVKLAMPAVIFVSVWKTLGYNMIIYLAGLQEIPISLYEAAEIDGATFWQKFFYITVPLLKPVTIFVLVTSTISAFQAFEQIYGMTEGGPANSTYTLAYLIYVKAFRSLKFGEASALAVMLALIVLGLMSFYIKASFKKD</sequence>
<dbReference type="SUPFAM" id="SSF161098">
    <property type="entry name" value="MetI-like"/>
    <property type="match status" value="1"/>
</dbReference>
<evidence type="ECO:0000313" key="9">
    <source>
        <dbReference type="EMBL" id="WZL76428.1"/>
    </source>
</evidence>
<evidence type="ECO:0000256" key="4">
    <source>
        <dbReference type="ARBA" id="ARBA00022692"/>
    </source>
</evidence>
<keyword evidence="3" id="KW-1003">Cell membrane</keyword>
<dbReference type="PANTHER" id="PTHR30193">
    <property type="entry name" value="ABC TRANSPORTER PERMEASE PROTEIN"/>
    <property type="match status" value="1"/>
</dbReference>
<protein>
    <submittedName>
        <fullName evidence="9">Sugar ABC transporter permease</fullName>
    </submittedName>
</protein>
<evidence type="ECO:0000256" key="7">
    <source>
        <dbReference type="RuleBase" id="RU363032"/>
    </source>
</evidence>
<evidence type="ECO:0000256" key="2">
    <source>
        <dbReference type="ARBA" id="ARBA00022448"/>
    </source>
</evidence>
<dbReference type="CDD" id="cd06261">
    <property type="entry name" value="TM_PBP2"/>
    <property type="match status" value="1"/>
</dbReference>
<dbReference type="Proteomes" id="UP001461341">
    <property type="component" value="Chromosome"/>
</dbReference>
<dbReference type="InterPro" id="IPR035906">
    <property type="entry name" value="MetI-like_sf"/>
</dbReference>
<dbReference type="PROSITE" id="PS50928">
    <property type="entry name" value="ABC_TM1"/>
    <property type="match status" value="1"/>
</dbReference>
<organism evidence="9 10">
    <name type="scientific">Thermatribacter velox</name>
    <dbReference type="NCBI Taxonomy" id="3039681"/>
    <lineage>
        <taxon>Bacteria</taxon>
        <taxon>Pseudomonadati</taxon>
        <taxon>Atribacterota</taxon>
        <taxon>Atribacteria</taxon>
        <taxon>Atribacterales</taxon>
        <taxon>Thermatribacteraceae</taxon>
        <taxon>Thermatribacter</taxon>
    </lineage>
</organism>
<feature type="transmembrane region" description="Helical" evidence="7">
    <location>
        <begin position="144"/>
        <end position="164"/>
    </location>
</feature>
<feature type="transmembrane region" description="Helical" evidence="7">
    <location>
        <begin position="199"/>
        <end position="218"/>
    </location>
</feature>